<dbReference type="AlphaFoldDB" id="A0A235BPW3"/>
<sequence length="69" mass="7471">MGQGEEGRVVRIEGGLGLRRRLEVLGVREGAKIEKVSGHFMRGPITARVGNTEVAIGWGMAKRVTVEVL</sequence>
<proteinExistence type="predicted"/>
<keyword evidence="1" id="KW-0408">Iron</keyword>
<dbReference type="SUPFAM" id="SSF50037">
    <property type="entry name" value="C-terminal domain of transcriptional repressors"/>
    <property type="match status" value="1"/>
</dbReference>
<organism evidence="3 4">
    <name type="scientific">candidate division WOR-3 bacterium JGI_Cruoil_03_44_89</name>
    <dbReference type="NCBI Taxonomy" id="1973748"/>
    <lineage>
        <taxon>Bacteria</taxon>
        <taxon>Bacteria division WOR-3</taxon>
    </lineage>
</organism>
<comment type="caution">
    <text evidence="3">The sequence shown here is derived from an EMBL/GenBank/DDBJ whole genome shotgun (WGS) entry which is preliminary data.</text>
</comment>
<dbReference type="InterPro" id="IPR053184">
    <property type="entry name" value="FeoA-like"/>
</dbReference>
<dbReference type="Gene3D" id="2.30.30.90">
    <property type="match status" value="1"/>
</dbReference>
<evidence type="ECO:0000256" key="1">
    <source>
        <dbReference type="ARBA" id="ARBA00023004"/>
    </source>
</evidence>
<evidence type="ECO:0000313" key="4">
    <source>
        <dbReference type="Proteomes" id="UP000215215"/>
    </source>
</evidence>
<dbReference type="Proteomes" id="UP000215215">
    <property type="component" value="Unassembled WGS sequence"/>
</dbReference>
<dbReference type="EMBL" id="NOZQ01000176">
    <property type="protein sequence ID" value="OYD14533.1"/>
    <property type="molecule type" value="Genomic_DNA"/>
</dbReference>
<reference evidence="3 4" key="1">
    <citation type="submission" date="2017-07" db="EMBL/GenBank/DDBJ databases">
        <title>Recovery of genomes from metagenomes via a dereplication, aggregation, and scoring strategy.</title>
        <authorList>
            <person name="Sieber C.M."/>
            <person name="Probst A.J."/>
            <person name="Sharrar A."/>
            <person name="Thomas B.C."/>
            <person name="Hess M."/>
            <person name="Tringe S.G."/>
            <person name="Banfield J.F."/>
        </authorList>
    </citation>
    <scope>NUCLEOTIDE SEQUENCE [LARGE SCALE GENOMIC DNA]</scope>
    <source>
        <strain evidence="3">JGI_Cruoil_03_44_89</strain>
    </source>
</reference>
<dbReference type="InterPro" id="IPR038157">
    <property type="entry name" value="FeoA_core_dom"/>
</dbReference>
<feature type="domain" description="Ferrous iron transporter FeoA-like" evidence="2">
    <location>
        <begin position="1"/>
        <end position="68"/>
    </location>
</feature>
<gene>
    <name evidence="3" type="ORF">CH333_07760</name>
</gene>
<dbReference type="PANTHER" id="PTHR43151:SF1">
    <property type="entry name" value="SSR2333 PROTEIN"/>
    <property type="match status" value="1"/>
</dbReference>
<protein>
    <recommendedName>
        <fullName evidence="2">Ferrous iron transporter FeoA-like domain-containing protein</fullName>
    </recommendedName>
</protein>
<dbReference type="PANTHER" id="PTHR43151">
    <property type="entry name" value="FEOA FAMILY PROTEIN"/>
    <property type="match status" value="1"/>
</dbReference>
<accession>A0A235BPW3</accession>
<evidence type="ECO:0000313" key="3">
    <source>
        <dbReference type="EMBL" id="OYD14533.1"/>
    </source>
</evidence>
<dbReference type="InterPro" id="IPR008988">
    <property type="entry name" value="Transcriptional_repressor_C"/>
</dbReference>
<dbReference type="InterPro" id="IPR007167">
    <property type="entry name" value="Fe-transptr_FeoA-like"/>
</dbReference>
<name>A0A235BPW3_UNCW3</name>
<dbReference type="Pfam" id="PF04023">
    <property type="entry name" value="FeoA"/>
    <property type="match status" value="1"/>
</dbReference>
<dbReference type="GO" id="GO:0046914">
    <property type="term" value="F:transition metal ion binding"/>
    <property type="evidence" value="ECO:0007669"/>
    <property type="project" value="InterPro"/>
</dbReference>
<dbReference type="SMART" id="SM00899">
    <property type="entry name" value="FeoA"/>
    <property type="match status" value="1"/>
</dbReference>
<evidence type="ECO:0000259" key="2">
    <source>
        <dbReference type="SMART" id="SM00899"/>
    </source>
</evidence>